<keyword evidence="5" id="KW-0067">ATP-binding</keyword>
<name>A0A0G3EEG7_9BACT</name>
<dbReference type="InterPro" id="IPR000577">
    <property type="entry name" value="Carb_kinase_FGGY"/>
</dbReference>
<dbReference type="PANTHER" id="PTHR10196">
    <property type="entry name" value="SUGAR KINASE"/>
    <property type="match status" value="1"/>
</dbReference>
<proteinExistence type="inferred from homology"/>
<evidence type="ECO:0000259" key="8">
    <source>
        <dbReference type="Pfam" id="PF00370"/>
    </source>
</evidence>
<dbReference type="EMBL" id="CP010904">
    <property type="protein sequence ID" value="AKJ64743.1"/>
    <property type="molecule type" value="Genomic_DNA"/>
</dbReference>
<reference evidence="10 11" key="2">
    <citation type="journal article" date="2016" name="ISME J.">
        <title>Characterization of the first cultured representative of Verrucomicrobia subdivision 5 indicates the proposal of a novel phylum.</title>
        <authorList>
            <person name="Spring S."/>
            <person name="Bunk B."/>
            <person name="Sproer C."/>
            <person name="Schumann P."/>
            <person name="Rohde M."/>
            <person name="Tindall B.J."/>
            <person name="Klenk H.P."/>
        </authorList>
    </citation>
    <scope>NUCLEOTIDE SEQUENCE [LARGE SCALE GENOMIC DNA]</scope>
    <source>
        <strain evidence="10 11">L21-Fru-AB</strain>
    </source>
</reference>
<evidence type="ECO:0000256" key="3">
    <source>
        <dbReference type="ARBA" id="ARBA00022741"/>
    </source>
</evidence>
<keyword evidence="3" id="KW-0547">Nucleotide-binding</keyword>
<dbReference type="GO" id="GO:0005829">
    <property type="term" value="C:cytosol"/>
    <property type="evidence" value="ECO:0007669"/>
    <property type="project" value="TreeGrafter"/>
</dbReference>
<gene>
    <name evidence="10" type="primary">rhaB</name>
    <name evidence="10" type="ORF">L21SP4_01498</name>
</gene>
<evidence type="ECO:0000256" key="4">
    <source>
        <dbReference type="ARBA" id="ARBA00022777"/>
    </source>
</evidence>
<dbReference type="GO" id="GO:0019301">
    <property type="term" value="P:rhamnose catabolic process"/>
    <property type="evidence" value="ECO:0007669"/>
    <property type="project" value="InterPro"/>
</dbReference>
<dbReference type="PIRSF" id="PIRSF000538">
    <property type="entry name" value="GlpK"/>
    <property type="match status" value="1"/>
</dbReference>
<keyword evidence="7" id="KW-0684">Rhamnose metabolism</keyword>
<dbReference type="GO" id="GO:0004370">
    <property type="term" value="F:glycerol kinase activity"/>
    <property type="evidence" value="ECO:0007669"/>
    <property type="project" value="TreeGrafter"/>
</dbReference>
<dbReference type="GO" id="GO:0006071">
    <property type="term" value="P:glycerol metabolic process"/>
    <property type="evidence" value="ECO:0007669"/>
    <property type="project" value="TreeGrafter"/>
</dbReference>
<dbReference type="OrthoDB" id="9761504at2"/>
<feature type="domain" description="Carbohydrate kinase FGGY N-terminal" evidence="8">
    <location>
        <begin position="7"/>
        <end position="247"/>
    </location>
</feature>
<dbReference type="EC" id="2.7.1.5" evidence="10"/>
<dbReference type="InterPro" id="IPR043129">
    <property type="entry name" value="ATPase_NBD"/>
</dbReference>
<keyword evidence="4 10" id="KW-0418">Kinase</keyword>
<evidence type="ECO:0000259" key="9">
    <source>
        <dbReference type="Pfam" id="PF02782"/>
    </source>
</evidence>
<dbReference type="Pfam" id="PF00370">
    <property type="entry name" value="FGGY_N"/>
    <property type="match status" value="1"/>
</dbReference>
<dbReference type="InterPro" id="IPR018484">
    <property type="entry name" value="FGGY_N"/>
</dbReference>
<evidence type="ECO:0000313" key="11">
    <source>
        <dbReference type="Proteomes" id="UP000035268"/>
    </source>
</evidence>
<sequence>MAATRAYLALDIGASSGRALIGRYDGSKLSLEEVHRFDNGPHRVLDTLHWDVLAIFDHIKLGIRAGAAQTSGELVSMGVDTWGVDFGLLDERGHLLANPVNYRDSRTDGMMEAAFQRMPREQIFRETGIQFMKINTLYQMLSLVLANDPVLKVARTFLTIPDLIHYWLTGHAVAERTNASTTQFYNPVEKKWAAGMLREMGLPSSFLPELRNPGTCLGQLLTAVADETGAEGLNVVLPGCHDTASAVAAVPAAGKEFAYLSAGTWSLLGTELDEPVISDEALQANFTNEVGVDDTIRFLKNLSGLWVQQEIRRVWAEAGTKYSWDEIGEMAAKAPAFEIVYDPSHPDFLPPGDMPARIDAYCERTGQTPPSTPGGYIRATLEGLALLYAHLYEDLERITGRTLDTLHIVGGGSQNPLLPQFAADALGRTVVTGPVEATAIGNLLAQMEAMGDIGSIAEGREVVRNSFPTQTLEPGDSAPWREALERFRSLRETA</sequence>
<comment type="similarity">
    <text evidence="1">Belongs to the FGGY kinase family.</text>
</comment>
<dbReference type="PATRIC" id="fig|1609981.3.peg.1555"/>
<keyword evidence="2 10" id="KW-0808">Transferase</keyword>
<reference evidence="11" key="1">
    <citation type="submission" date="2015-02" db="EMBL/GenBank/DDBJ databases">
        <title>Description and complete genome sequence of the first cultured representative of the subdivision 5 of the Verrucomicrobia phylum.</title>
        <authorList>
            <person name="Spring S."/>
            <person name="Bunk B."/>
            <person name="Sproer C."/>
            <person name="Klenk H.-P."/>
        </authorList>
    </citation>
    <scope>NUCLEOTIDE SEQUENCE [LARGE SCALE GENOMIC DNA]</scope>
    <source>
        <strain evidence="11">L21-Fru-AB</strain>
    </source>
</reference>
<evidence type="ECO:0000256" key="6">
    <source>
        <dbReference type="ARBA" id="ARBA00023157"/>
    </source>
</evidence>
<dbReference type="RefSeq" id="WP_052882042.1">
    <property type="nucleotide sequence ID" value="NZ_CP010904.1"/>
</dbReference>
<dbReference type="GO" id="GO:0005524">
    <property type="term" value="F:ATP binding"/>
    <property type="evidence" value="ECO:0007669"/>
    <property type="project" value="UniProtKB-KW"/>
</dbReference>
<dbReference type="STRING" id="1307763.L21SP4_01498"/>
<dbReference type="Gene3D" id="3.30.420.40">
    <property type="match status" value="2"/>
</dbReference>
<dbReference type="SUPFAM" id="SSF53067">
    <property type="entry name" value="Actin-like ATPase domain"/>
    <property type="match status" value="2"/>
</dbReference>
<dbReference type="InterPro" id="IPR018485">
    <property type="entry name" value="FGGY_C"/>
</dbReference>
<dbReference type="Pfam" id="PF02782">
    <property type="entry name" value="FGGY_C"/>
    <property type="match status" value="1"/>
</dbReference>
<keyword evidence="11" id="KW-1185">Reference proteome</keyword>
<accession>A0A0G3EEG7</accession>
<evidence type="ECO:0000256" key="2">
    <source>
        <dbReference type="ARBA" id="ARBA00022679"/>
    </source>
</evidence>
<evidence type="ECO:0000313" key="10">
    <source>
        <dbReference type="EMBL" id="AKJ64743.1"/>
    </source>
</evidence>
<evidence type="ECO:0000256" key="5">
    <source>
        <dbReference type="ARBA" id="ARBA00022840"/>
    </source>
</evidence>
<dbReference type="KEGG" id="vbl:L21SP4_01498"/>
<evidence type="ECO:0000256" key="7">
    <source>
        <dbReference type="ARBA" id="ARBA00023308"/>
    </source>
</evidence>
<organism evidence="10 11">
    <name type="scientific">Kiritimatiella glycovorans</name>
    <dbReference type="NCBI Taxonomy" id="1307763"/>
    <lineage>
        <taxon>Bacteria</taxon>
        <taxon>Pseudomonadati</taxon>
        <taxon>Kiritimatiellota</taxon>
        <taxon>Kiritimatiellia</taxon>
        <taxon>Kiritimatiellales</taxon>
        <taxon>Kiritimatiellaceae</taxon>
        <taxon>Kiritimatiella</taxon>
    </lineage>
</organism>
<keyword evidence="6" id="KW-1015">Disulfide bond</keyword>
<dbReference type="AlphaFoldDB" id="A0A0G3EEG7"/>
<dbReference type="Proteomes" id="UP000035268">
    <property type="component" value="Chromosome"/>
</dbReference>
<feature type="domain" description="Carbohydrate kinase FGGY C-terminal" evidence="9">
    <location>
        <begin position="258"/>
        <end position="449"/>
    </location>
</feature>
<dbReference type="InterPro" id="IPR013449">
    <property type="entry name" value="Rhamnulokinase"/>
</dbReference>
<dbReference type="CDD" id="cd07771">
    <property type="entry name" value="ASKHA_NBD_FGGY_RhaB-like"/>
    <property type="match status" value="1"/>
</dbReference>
<dbReference type="PANTHER" id="PTHR10196:SF93">
    <property type="entry name" value="L-RHAMNULOKINASE"/>
    <property type="match status" value="1"/>
</dbReference>
<evidence type="ECO:0000256" key="1">
    <source>
        <dbReference type="ARBA" id="ARBA00009156"/>
    </source>
</evidence>
<dbReference type="GO" id="GO:0008993">
    <property type="term" value="F:rhamnulokinase activity"/>
    <property type="evidence" value="ECO:0007669"/>
    <property type="project" value="UniProtKB-EC"/>
</dbReference>
<protein>
    <submittedName>
        <fullName evidence="10">Rhamnulokinase</fullName>
        <ecNumber evidence="10">2.7.1.5</ecNumber>
    </submittedName>
</protein>